<dbReference type="AlphaFoldDB" id="A0A1F5Q208"/>
<feature type="transmembrane region" description="Helical" evidence="1">
    <location>
        <begin position="46"/>
        <end position="71"/>
    </location>
</feature>
<evidence type="ECO:0000256" key="1">
    <source>
        <dbReference type="SAM" id="Phobius"/>
    </source>
</evidence>
<comment type="caution">
    <text evidence="2">The sequence shown here is derived from an EMBL/GenBank/DDBJ whole genome shotgun (WGS) entry which is preliminary data.</text>
</comment>
<evidence type="ECO:0000313" key="2">
    <source>
        <dbReference type="EMBL" id="OGE96235.1"/>
    </source>
</evidence>
<dbReference type="Proteomes" id="UP000177281">
    <property type="component" value="Unassembled WGS sequence"/>
</dbReference>
<reference evidence="2 3" key="1">
    <citation type="journal article" date="2016" name="Nat. Commun.">
        <title>Thousands of microbial genomes shed light on interconnected biogeochemical processes in an aquifer system.</title>
        <authorList>
            <person name="Anantharaman K."/>
            <person name="Brown C.T."/>
            <person name="Hug L.A."/>
            <person name="Sharon I."/>
            <person name="Castelle C.J."/>
            <person name="Probst A.J."/>
            <person name="Thomas B.C."/>
            <person name="Singh A."/>
            <person name="Wilkins M.J."/>
            <person name="Karaoz U."/>
            <person name="Brodie E.L."/>
            <person name="Williams K.H."/>
            <person name="Hubbard S.S."/>
            <person name="Banfield J.F."/>
        </authorList>
    </citation>
    <scope>NUCLEOTIDE SEQUENCE [LARGE SCALE GENOMIC DNA]</scope>
</reference>
<protein>
    <recommendedName>
        <fullName evidence="4">Zinc ribbon domain-containing protein</fullName>
    </recommendedName>
</protein>
<evidence type="ECO:0008006" key="4">
    <source>
        <dbReference type="Google" id="ProtNLM"/>
    </source>
</evidence>
<dbReference type="STRING" id="1817841.A3B10_02895"/>
<evidence type="ECO:0000313" key="3">
    <source>
        <dbReference type="Proteomes" id="UP000177281"/>
    </source>
</evidence>
<keyword evidence="1" id="KW-1133">Transmembrane helix</keyword>
<keyword evidence="1" id="KW-0472">Membrane</keyword>
<organism evidence="2 3">
    <name type="scientific">Candidatus Doudnabacteria bacterium RIFCSPLOWO2_01_FULL_44_21</name>
    <dbReference type="NCBI Taxonomy" id="1817841"/>
    <lineage>
        <taxon>Bacteria</taxon>
        <taxon>Candidatus Doudnaibacteriota</taxon>
    </lineage>
</organism>
<name>A0A1F5Q208_9BACT</name>
<sequence length="175" mass="19527">MKCPYCAEEIQNEAKICKHCKSNLVNPANNPSLSVDKPKRILHQKLGTGSCLILFSAIFFIIIVSVAVMSLGGNESSSVSTPQQSTVDFAKVEKAMEDLTKAGLVKKTDPSLNQVYVSKPYWDAQDIEAKETAAKAFAYYVGYKKGTNLYWVDIYDWQSGKRLAKYSESWGFTVY</sequence>
<dbReference type="EMBL" id="MFFB01000006">
    <property type="protein sequence ID" value="OGE96235.1"/>
    <property type="molecule type" value="Genomic_DNA"/>
</dbReference>
<proteinExistence type="predicted"/>
<keyword evidence="1" id="KW-0812">Transmembrane</keyword>
<accession>A0A1F5Q208</accession>
<gene>
    <name evidence="2" type="ORF">A3B10_02895</name>
</gene>